<keyword evidence="4 10" id="KW-0698">rRNA processing</keyword>
<evidence type="ECO:0000313" key="14">
    <source>
        <dbReference type="Proteomes" id="UP000184171"/>
    </source>
</evidence>
<dbReference type="PIRSF" id="PIRSF015601">
    <property type="entry name" value="MTase_slr0722"/>
    <property type="match status" value="1"/>
</dbReference>
<keyword evidence="3 10" id="KW-0963">Cytoplasm</keyword>
<organism evidence="13 14">
    <name type="scientific">Malonomonas rubra DSM 5091</name>
    <dbReference type="NCBI Taxonomy" id="1122189"/>
    <lineage>
        <taxon>Bacteria</taxon>
        <taxon>Pseudomonadati</taxon>
        <taxon>Thermodesulfobacteriota</taxon>
        <taxon>Desulfuromonadia</taxon>
        <taxon>Desulfuromonadales</taxon>
        <taxon>Geopsychrobacteraceae</taxon>
        <taxon>Malonomonas</taxon>
    </lineage>
</organism>
<accession>A0A1M6FGR4</accession>
<dbReference type="CDD" id="cd18084">
    <property type="entry name" value="RsmE-like"/>
    <property type="match status" value="1"/>
</dbReference>
<dbReference type="Gene3D" id="3.40.1280.10">
    <property type="match status" value="1"/>
</dbReference>
<evidence type="ECO:0000256" key="4">
    <source>
        <dbReference type="ARBA" id="ARBA00022552"/>
    </source>
</evidence>
<evidence type="ECO:0000256" key="3">
    <source>
        <dbReference type="ARBA" id="ARBA00022490"/>
    </source>
</evidence>
<dbReference type="NCBIfam" id="TIGR00046">
    <property type="entry name" value="RsmE family RNA methyltransferase"/>
    <property type="match status" value="1"/>
</dbReference>
<sequence length="255" mass="28338">MQRFFVEDLPGTVQSRVELPEDVLRHLRTVLRISPGTEVDLFDGRGQVARVVIREDFSAEIISRHQCPEPECRLKLIQGLPKGEKLELVLQKGTELGVNHFLPTQMERSVGKLKGEREQKRLTRWRKIVQEAARQSGQPHLPQLQLEQNLLSALHAVDADLKLMLWEESQQPLGQLLTKGLPKSVAVLVGPEGGISKQEAEQARSAGYQAVSLGPRILRTETAGLAIMTILQYLYGDLAKGWGSEGAADQGKDES</sequence>
<dbReference type="GO" id="GO:0070042">
    <property type="term" value="F:rRNA (uridine-N3-)-methyltransferase activity"/>
    <property type="evidence" value="ECO:0007669"/>
    <property type="project" value="TreeGrafter"/>
</dbReference>
<evidence type="ECO:0000259" key="12">
    <source>
        <dbReference type="Pfam" id="PF20260"/>
    </source>
</evidence>
<evidence type="ECO:0000256" key="10">
    <source>
        <dbReference type="PIRNR" id="PIRNR015601"/>
    </source>
</evidence>
<name>A0A1M6FGR4_MALRU</name>
<dbReference type="InterPro" id="IPR006700">
    <property type="entry name" value="RsmE"/>
</dbReference>
<dbReference type="PANTHER" id="PTHR30027">
    <property type="entry name" value="RIBOSOMAL RNA SMALL SUBUNIT METHYLTRANSFERASE E"/>
    <property type="match status" value="1"/>
</dbReference>
<evidence type="ECO:0000256" key="8">
    <source>
        <dbReference type="ARBA" id="ARBA00025699"/>
    </source>
</evidence>
<keyword evidence="5 10" id="KW-0489">Methyltransferase</keyword>
<dbReference type="InterPro" id="IPR046887">
    <property type="entry name" value="RsmE_PUA-like"/>
</dbReference>
<feature type="domain" description="Ribosomal RNA small subunit methyltransferase E PUA-like" evidence="12">
    <location>
        <begin position="19"/>
        <end position="53"/>
    </location>
</feature>
<evidence type="ECO:0000256" key="6">
    <source>
        <dbReference type="ARBA" id="ARBA00022679"/>
    </source>
</evidence>
<dbReference type="EC" id="2.1.1.193" evidence="10"/>
<evidence type="ECO:0000259" key="11">
    <source>
        <dbReference type="Pfam" id="PF04452"/>
    </source>
</evidence>
<feature type="domain" description="Ribosomal RNA small subunit methyltransferase E methyltransferase" evidence="11">
    <location>
        <begin position="70"/>
        <end position="232"/>
    </location>
</feature>
<proteinExistence type="inferred from homology"/>
<gene>
    <name evidence="13" type="ORF">SAMN02745165_01284</name>
</gene>
<dbReference type="OrthoDB" id="9815641at2"/>
<dbReference type="InterPro" id="IPR029026">
    <property type="entry name" value="tRNA_m1G_MTases_N"/>
</dbReference>
<dbReference type="Pfam" id="PF20260">
    <property type="entry name" value="PUA_4"/>
    <property type="match status" value="1"/>
</dbReference>
<evidence type="ECO:0000256" key="1">
    <source>
        <dbReference type="ARBA" id="ARBA00004496"/>
    </source>
</evidence>
<dbReference type="AlphaFoldDB" id="A0A1M6FGR4"/>
<dbReference type="NCBIfam" id="NF008692">
    <property type="entry name" value="PRK11713.1-5"/>
    <property type="match status" value="1"/>
</dbReference>
<dbReference type="InterPro" id="IPR015947">
    <property type="entry name" value="PUA-like_sf"/>
</dbReference>
<comment type="function">
    <text evidence="8 10">Specifically methylates the N3 position of the uracil ring of uridine 1498 (m3U1498) in 16S rRNA. Acts on the fully assembled 30S ribosomal subunit.</text>
</comment>
<dbReference type="InterPro" id="IPR029028">
    <property type="entry name" value="Alpha/beta_knot_MTases"/>
</dbReference>
<evidence type="ECO:0000256" key="9">
    <source>
        <dbReference type="ARBA" id="ARBA00047944"/>
    </source>
</evidence>
<evidence type="ECO:0000313" key="13">
    <source>
        <dbReference type="EMBL" id="SHI96928.1"/>
    </source>
</evidence>
<evidence type="ECO:0000256" key="2">
    <source>
        <dbReference type="ARBA" id="ARBA00005528"/>
    </source>
</evidence>
<evidence type="ECO:0000256" key="5">
    <source>
        <dbReference type="ARBA" id="ARBA00022603"/>
    </source>
</evidence>
<dbReference type="EMBL" id="FQZT01000003">
    <property type="protein sequence ID" value="SHI96928.1"/>
    <property type="molecule type" value="Genomic_DNA"/>
</dbReference>
<dbReference type="RefSeq" id="WP_072906917.1">
    <property type="nucleotide sequence ID" value="NZ_FQZT01000003.1"/>
</dbReference>
<dbReference type="SUPFAM" id="SSF75217">
    <property type="entry name" value="alpha/beta knot"/>
    <property type="match status" value="1"/>
</dbReference>
<dbReference type="Pfam" id="PF04452">
    <property type="entry name" value="Methyltrans_RNA"/>
    <property type="match status" value="1"/>
</dbReference>
<dbReference type="PANTHER" id="PTHR30027:SF3">
    <property type="entry name" value="16S RRNA (URACIL(1498)-N(3))-METHYLTRANSFERASE"/>
    <property type="match status" value="1"/>
</dbReference>
<evidence type="ECO:0000256" key="7">
    <source>
        <dbReference type="ARBA" id="ARBA00022691"/>
    </source>
</evidence>
<comment type="catalytic activity">
    <reaction evidence="9 10">
        <text>uridine(1498) in 16S rRNA + S-adenosyl-L-methionine = N(3)-methyluridine(1498) in 16S rRNA + S-adenosyl-L-homocysteine + H(+)</text>
        <dbReference type="Rhea" id="RHEA:42920"/>
        <dbReference type="Rhea" id="RHEA-COMP:10283"/>
        <dbReference type="Rhea" id="RHEA-COMP:10284"/>
        <dbReference type="ChEBI" id="CHEBI:15378"/>
        <dbReference type="ChEBI" id="CHEBI:57856"/>
        <dbReference type="ChEBI" id="CHEBI:59789"/>
        <dbReference type="ChEBI" id="CHEBI:65315"/>
        <dbReference type="ChEBI" id="CHEBI:74502"/>
        <dbReference type="EC" id="2.1.1.193"/>
    </reaction>
</comment>
<reference evidence="13" key="1">
    <citation type="submission" date="2016-11" db="EMBL/GenBank/DDBJ databases">
        <authorList>
            <person name="Jaros S."/>
            <person name="Januszkiewicz K."/>
            <person name="Wedrychowicz H."/>
        </authorList>
    </citation>
    <scope>NUCLEOTIDE SEQUENCE [LARGE SCALE GENOMIC DNA]</scope>
    <source>
        <strain evidence="13">DSM 5091</strain>
    </source>
</reference>
<protein>
    <recommendedName>
        <fullName evidence="10">Ribosomal RNA small subunit methyltransferase E</fullName>
        <ecNumber evidence="10">2.1.1.193</ecNumber>
    </recommendedName>
</protein>
<keyword evidence="6 10" id="KW-0808">Transferase</keyword>
<dbReference type="InterPro" id="IPR046886">
    <property type="entry name" value="RsmE_MTase_dom"/>
</dbReference>
<dbReference type="STRING" id="1122189.SAMN02745165_01284"/>
<comment type="similarity">
    <text evidence="2 10">Belongs to the RNA methyltransferase RsmE family.</text>
</comment>
<keyword evidence="7 10" id="KW-0949">S-adenosyl-L-methionine</keyword>
<dbReference type="Proteomes" id="UP000184171">
    <property type="component" value="Unassembled WGS sequence"/>
</dbReference>
<dbReference type="GO" id="GO:0070475">
    <property type="term" value="P:rRNA base methylation"/>
    <property type="evidence" value="ECO:0007669"/>
    <property type="project" value="TreeGrafter"/>
</dbReference>
<dbReference type="GO" id="GO:0005737">
    <property type="term" value="C:cytoplasm"/>
    <property type="evidence" value="ECO:0007669"/>
    <property type="project" value="UniProtKB-SubCell"/>
</dbReference>
<keyword evidence="14" id="KW-1185">Reference proteome</keyword>
<comment type="subcellular location">
    <subcellularLocation>
        <location evidence="1 10">Cytoplasm</location>
    </subcellularLocation>
</comment>
<dbReference type="SUPFAM" id="SSF88697">
    <property type="entry name" value="PUA domain-like"/>
    <property type="match status" value="1"/>
</dbReference>